<feature type="binding site" evidence="2">
    <location>
        <position position="409"/>
    </location>
    <ligand>
        <name>Zn(2+)</name>
        <dbReference type="ChEBI" id="CHEBI:29105"/>
    </ligand>
</feature>
<reference evidence="4" key="1">
    <citation type="submission" date="2025-08" db="UniProtKB">
        <authorList>
            <consortium name="RefSeq"/>
        </authorList>
    </citation>
    <scope>IDENTIFICATION</scope>
</reference>
<evidence type="ECO:0000256" key="1">
    <source>
        <dbReference type="ARBA" id="ARBA00007179"/>
    </source>
</evidence>
<dbReference type="Gene3D" id="1.50.10.10">
    <property type="match status" value="1"/>
</dbReference>
<proteinExistence type="inferred from homology"/>
<comment type="similarity">
    <text evidence="1">Belongs to the LanC-like protein family.</text>
</comment>
<evidence type="ECO:0000313" key="3">
    <source>
        <dbReference type="Proteomes" id="UP000504615"/>
    </source>
</evidence>
<dbReference type="SMART" id="SM01260">
    <property type="entry name" value="LANC_like"/>
    <property type="match status" value="1"/>
</dbReference>
<dbReference type="Pfam" id="PF05147">
    <property type="entry name" value="LANC_like"/>
    <property type="match status" value="1"/>
</dbReference>
<dbReference type="PRINTS" id="PR01951">
    <property type="entry name" value="LANCEUKARYTE"/>
</dbReference>
<dbReference type="PRINTS" id="PR01950">
    <property type="entry name" value="LANCSUPER"/>
</dbReference>
<dbReference type="GO" id="GO:0005975">
    <property type="term" value="P:carbohydrate metabolic process"/>
    <property type="evidence" value="ECO:0007669"/>
    <property type="project" value="InterPro"/>
</dbReference>
<keyword evidence="2" id="KW-0479">Metal-binding</keyword>
<feature type="binding site" evidence="2">
    <location>
        <position position="408"/>
    </location>
    <ligand>
        <name>Zn(2+)</name>
        <dbReference type="ChEBI" id="CHEBI:29105"/>
    </ligand>
</feature>
<name>A0A6I9WKY6_9HYME</name>
<dbReference type="GeneID" id="105431211"/>
<evidence type="ECO:0000256" key="2">
    <source>
        <dbReference type="PIRSR" id="PIRSR607822-1"/>
    </source>
</evidence>
<keyword evidence="3" id="KW-1185">Reference proteome</keyword>
<accession>A0A6I9WKY6</accession>
<dbReference type="GO" id="GO:0005886">
    <property type="term" value="C:plasma membrane"/>
    <property type="evidence" value="ECO:0007669"/>
    <property type="project" value="TreeGrafter"/>
</dbReference>
<protein>
    <submittedName>
        <fullName evidence="4">LanC-like protein 3 homolog</fullName>
    </submittedName>
</protein>
<sequence length="487" mass="54135">MDMAAFTAVRGTAGKLAAFTAVSGKARRMAAFTAVRGRVGKIWRRSRPSEVWPVWRRSRPSDVGQKEVAALTAVRLKPGEVTAALTAAGSTIEYRSVIASRKNCRLSSNEAKAGFQSSEGVAVQLLPMTWFEATEAKSDAEYRSYIVSAVAFQTRENDFSTCHLVAGARTTIRRGTARDGDWGILAIGAVLAAIRKNDEIANELIKRYIVTGERCKEINFLKCGSDEFFVGRAGFLYGALWLNRMMKRIVISFDMMHEIARTIVISGKTYARVHNSPCPLMYAYYGTEYLGAAHGLCAILQILIQVPLFLDTDGDINNTVRMCIDYLLSLQTTTGNFPCSMDETDHSGRSFQSNDDELVHWCHGAPGVIYLMAAAYLRWKDQRYLDSCKRAGDLVWCKGLLRKGPGICHGVAGNGYVFLLLYRLTDDKRYLYRAAKFADFMNSSEFQVDARIPDSPYSLYEGIAGTACFLADLVEPDKAHFPFQDVF</sequence>
<dbReference type="PANTHER" id="PTHR12736">
    <property type="entry name" value="LANC-LIKE PROTEIN"/>
    <property type="match status" value="1"/>
</dbReference>
<dbReference type="AlphaFoldDB" id="A0A6I9WKY6"/>
<gene>
    <name evidence="4" type="primary">LOC105431211</name>
</gene>
<dbReference type="GO" id="GO:0031179">
    <property type="term" value="P:peptide modification"/>
    <property type="evidence" value="ECO:0007669"/>
    <property type="project" value="InterPro"/>
</dbReference>
<dbReference type="InterPro" id="IPR012341">
    <property type="entry name" value="6hp_glycosidase-like_sf"/>
</dbReference>
<dbReference type="CDD" id="cd04794">
    <property type="entry name" value="euk_LANCL"/>
    <property type="match status" value="1"/>
</dbReference>
<dbReference type="OrthoDB" id="10257263at2759"/>
<organism evidence="3 4">
    <name type="scientific">Pogonomyrmex barbatus</name>
    <name type="common">red harvester ant</name>
    <dbReference type="NCBI Taxonomy" id="144034"/>
    <lineage>
        <taxon>Eukaryota</taxon>
        <taxon>Metazoa</taxon>
        <taxon>Ecdysozoa</taxon>
        <taxon>Arthropoda</taxon>
        <taxon>Hexapoda</taxon>
        <taxon>Insecta</taxon>
        <taxon>Pterygota</taxon>
        <taxon>Neoptera</taxon>
        <taxon>Endopterygota</taxon>
        <taxon>Hymenoptera</taxon>
        <taxon>Apocrita</taxon>
        <taxon>Aculeata</taxon>
        <taxon>Formicoidea</taxon>
        <taxon>Formicidae</taxon>
        <taxon>Myrmicinae</taxon>
        <taxon>Pogonomyrmex</taxon>
    </lineage>
</organism>
<keyword evidence="2" id="KW-0862">Zinc</keyword>
<dbReference type="PANTHER" id="PTHR12736:SF7">
    <property type="entry name" value="LANC-LIKE PROTEIN 3"/>
    <property type="match status" value="1"/>
</dbReference>
<feature type="binding site" evidence="2">
    <location>
        <position position="362"/>
    </location>
    <ligand>
        <name>Zn(2+)</name>
        <dbReference type="ChEBI" id="CHEBI:29105"/>
    </ligand>
</feature>
<dbReference type="InterPro" id="IPR020464">
    <property type="entry name" value="LanC-like_prot_euk"/>
</dbReference>
<dbReference type="Proteomes" id="UP000504615">
    <property type="component" value="Unplaced"/>
</dbReference>
<dbReference type="InterPro" id="IPR007822">
    <property type="entry name" value="LANC-like"/>
</dbReference>
<dbReference type="RefSeq" id="XP_011643554.1">
    <property type="nucleotide sequence ID" value="XM_011645252.1"/>
</dbReference>
<dbReference type="SUPFAM" id="SSF158745">
    <property type="entry name" value="LanC-like"/>
    <property type="match status" value="1"/>
</dbReference>
<evidence type="ECO:0000313" key="4">
    <source>
        <dbReference type="RefSeq" id="XP_011643554.1"/>
    </source>
</evidence>
<dbReference type="GO" id="GO:0046872">
    <property type="term" value="F:metal ion binding"/>
    <property type="evidence" value="ECO:0007669"/>
    <property type="project" value="UniProtKB-KW"/>
</dbReference>
<dbReference type="KEGG" id="pbar:105431211"/>